<keyword evidence="4 7" id="KW-1133">Transmembrane helix</keyword>
<protein>
    <submittedName>
        <fullName evidence="8">Putative cleft lip and palate associated transmembrane protein</fullName>
    </submittedName>
</protein>
<keyword evidence="9" id="KW-1185">Reference proteome</keyword>
<dbReference type="RefSeq" id="XP_018274907.1">
    <property type="nucleotide sequence ID" value="XM_018427077.1"/>
</dbReference>
<dbReference type="PANTHER" id="PTHR21347:SF0">
    <property type="entry name" value="LIPID SCRAMBLASE CLPTM1L"/>
    <property type="match status" value="1"/>
</dbReference>
<feature type="transmembrane region" description="Helical" evidence="7">
    <location>
        <begin position="393"/>
        <end position="411"/>
    </location>
</feature>
<dbReference type="Proteomes" id="UP000053611">
    <property type="component" value="Unassembled WGS sequence"/>
</dbReference>
<dbReference type="OrthoDB" id="378564at2759"/>
<keyword evidence="5 7" id="KW-0472">Membrane</keyword>
<evidence type="ECO:0000256" key="5">
    <source>
        <dbReference type="ARBA" id="ARBA00023136"/>
    </source>
</evidence>
<evidence type="ECO:0000256" key="7">
    <source>
        <dbReference type="SAM" id="Phobius"/>
    </source>
</evidence>
<dbReference type="GeneID" id="28987680"/>
<proteinExistence type="inferred from homology"/>
<evidence type="ECO:0000313" key="8">
    <source>
        <dbReference type="EMBL" id="KLT38416.1"/>
    </source>
</evidence>
<keyword evidence="3 7" id="KW-0812">Transmembrane</keyword>
<accession>A0A0J0XBH0</accession>
<dbReference type="Pfam" id="PF05602">
    <property type="entry name" value="CLPTM1"/>
    <property type="match status" value="1"/>
</dbReference>
<evidence type="ECO:0000313" key="9">
    <source>
        <dbReference type="Proteomes" id="UP000053611"/>
    </source>
</evidence>
<evidence type="ECO:0000256" key="6">
    <source>
        <dbReference type="SAM" id="MobiDB-lite"/>
    </source>
</evidence>
<evidence type="ECO:0000256" key="1">
    <source>
        <dbReference type="ARBA" id="ARBA00004141"/>
    </source>
</evidence>
<name>A0A0J0XBH0_9TREE</name>
<sequence>MPAQAAPRGAAPAQGQAGQAGQPEQGENKIYTIVRSLAIFMACQMAMKYGMQYFGVGPPATPAPAPASPQLADGAGGDAAASMPVQASAVPASLVAKPAWALGTTLSLLLYADTAAEFSPATVDWEAPLVRWDNITLGNWKDTREEDLLLPVPSSVQANGSWWMDILLVRDGGSPVGREEGAVAHHRKEMTRWAPKKRVRKEVSLLGSKHANQTEAEAAEAEAERIKKEGPPPIISYWSRNLTLTIINDDNTADFAAMPPAVRENYHLAPGPEMQYYPVVFANDFWLLKENLVPINASTTTLPLRVTYHAISHMKFNIFASLTASFEQSAQAQGTGAELDEVKRMLVETNPVLLITTALVTVLHMLFEFLAFSSDVAHWRKKGKDNDLVGVSLRTILTNVFVQLIILLYLHDSSEETSLMILFTQGIGLLIEAWKITKVANVRIRPANNIIGYRLAFEDKHELSEDEKKTQEYDALAFRIVSYFAAPVLLAYSGYSLVYSTHRSWYSFIISTLAQAIYMFGFVQLVPQLIINYKLKSVAHIPMKAMVYKTLSTVVDDFFAFCVKMPWLHRLACFRDDVVFVILLFQRWKYRVDYSRVNEYGQLGEDDAKAIQAAKEKGEVGDEAETKKDK</sequence>
<dbReference type="STRING" id="879819.A0A0J0XBH0"/>
<evidence type="ECO:0000256" key="2">
    <source>
        <dbReference type="ARBA" id="ARBA00009310"/>
    </source>
</evidence>
<dbReference type="EMBL" id="KQ087309">
    <property type="protein sequence ID" value="KLT38416.1"/>
    <property type="molecule type" value="Genomic_DNA"/>
</dbReference>
<reference evidence="8 9" key="1">
    <citation type="submission" date="2015-03" db="EMBL/GenBank/DDBJ databases">
        <title>Genomics and transcriptomics of the oil-accumulating basidiomycete yeast T. oleaginosus allow insights into substrate utilization and the diverse evolutionary trajectories of mating systems in fungi.</title>
        <authorList>
            <consortium name="DOE Joint Genome Institute"/>
            <person name="Kourist R."/>
            <person name="Kracht O."/>
            <person name="Bracharz F."/>
            <person name="Lipzen A."/>
            <person name="Nolan M."/>
            <person name="Ohm R."/>
            <person name="Grigoriev I."/>
            <person name="Sun S."/>
            <person name="Heitman J."/>
            <person name="Bruck T."/>
            <person name="Nowrousian M."/>
        </authorList>
    </citation>
    <scope>NUCLEOTIDE SEQUENCE [LARGE SCALE GENOMIC DNA]</scope>
    <source>
        <strain evidence="8 9">IBC0246</strain>
    </source>
</reference>
<evidence type="ECO:0000256" key="3">
    <source>
        <dbReference type="ARBA" id="ARBA00022692"/>
    </source>
</evidence>
<organism evidence="8 9">
    <name type="scientific">Cutaneotrichosporon oleaginosum</name>
    <dbReference type="NCBI Taxonomy" id="879819"/>
    <lineage>
        <taxon>Eukaryota</taxon>
        <taxon>Fungi</taxon>
        <taxon>Dikarya</taxon>
        <taxon>Basidiomycota</taxon>
        <taxon>Agaricomycotina</taxon>
        <taxon>Tremellomycetes</taxon>
        <taxon>Trichosporonales</taxon>
        <taxon>Trichosporonaceae</taxon>
        <taxon>Cutaneotrichosporon</taxon>
    </lineage>
</organism>
<dbReference type="AlphaFoldDB" id="A0A0J0XBH0"/>
<dbReference type="GO" id="GO:0016020">
    <property type="term" value="C:membrane"/>
    <property type="evidence" value="ECO:0007669"/>
    <property type="project" value="UniProtKB-SubCell"/>
</dbReference>
<gene>
    <name evidence="8" type="ORF">CC85DRAFT_331637</name>
</gene>
<evidence type="ECO:0000256" key="4">
    <source>
        <dbReference type="ARBA" id="ARBA00022989"/>
    </source>
</evidence>
<feature type="region of interest" description="Disordered" evidence="6">
    <location>
        <begin position="1"/>
        <end position="24"/>
    </location>
</feature>
<comment type="subcellular location">
    <subcellularLocation>
        <location evidence="1">Membrane</location>
        <topology evidence="1">Multi-pass membrane protein</topology>
    </subcellularLocation>
</comment>
<comment type="similarity">
    <text evidence="2">Belongs to the CLPTM1 family.</text>
</comment>
<feature type="transmembrane region" description="Helical" evidence="7">
    <location>
        <begin position="476"/>
        <end position="499"/>
    </location>
</feature>
<feature type="transmembrane region" description="Helical" evidence="7">
    <location>
        <begin position="505"/>
        <end position="526"/>
    </location>
</feature>
<dbReference type="GO" id="GO:0012505">
    <property type="term" value="C:endomembrane system"/>
    <property type="evidence" value="ECO:0007669"/>
    <property type="project" value="TreeGrafter"/>
</dbReference>
<dbReference type="PANTHER" id="PTHR21347">
    <property type="entry name" value="CLEFT LIP AND PALATE ASSOCIATED TRANSMEMBRANE PROTEIN-RELATED"/>
    <property type="match status" value="1"/>
</dbReference>
<dbReference type="InterPro" id="IPR008429">
    <property type="entry name" value="CLPTM1"/>
</dbReference>
<feature type="transmembrane region" description="Helical" evidence="7">
    <location>
        <begin position="352"/>
        <end position="372"/>
    </location>
</feature>